<name>A0A4U0MNI1_9ACTN</name>
<evidence type="ECO:0000313" key="3">
    <source>
        <dbReference type="EMBL" id="TJZ41952.1"/>
    </source>
</evidence>
<proteinExistence type="predicted"/>
<evidence type="ECO:0000256" key="2">
    <source>
        <dbReference type="SAM" id="Phobius"/>
    </source>
</evidence>
<comment type="caution">
    <text evidence="3">The sequence shown here is derived from an EMBL/GenBank/DDBJ whole genome shotgun (WGS) entry which is preliminary data.</text>
</comment>
<accession>A0A4U0MNI1</accession>
<protein>
    <submittedName>
        <fullName evidence="3">Uncharacterized protein</fullName>
    </submittedName>
</protein>
<sequence>MTAHPGTEPVTADLAELRRCLDVRTARVDGQLALLAQRSEQQARDADELQARVTRLESSRWPLPSIAALTGLAALVVALWQAMGR</sequence>
<keyword evidence="4" id="KW-1185">Reference proteome</keyword>
<dbReference type="EMBL" id="SUMB01000018">
    <property type="protein sequence ID" value="TJZ41952.1"/>
    <property type="molecule type" value="Genomic_DNA"/>
</dbReference>
<dbReference type="Proteomes" id="UP000308697">
    <property type="component" value="Unassembled WGS sequence"/>
</dbReference>
<evidence type="ECO:0000256" key="1">
    <source>
        <dbReference type="SAM" id="Coils"/>
    </source>
</evidence>
<dbReference type="OrthoDB" id="4310037at2"/>
<keyword evidence="2" id="KW-0472">Membrane</keyword>
<keyword evidence="2" id="KW-0812">Transmembrane</keyword>
<gene>
    <name evidence="3" type="ORF">FCH28_36195</name>
</gene>
<evidence type="ECO:0000313" key="4">
    <source>
        <dbReference type="Proteomes" id="UP000308697"/>
    </source>
</evidence>
<feature type="transmembrane region" description="Helical" evidence="2">
    <location>
        <begin position="61"/>
        <end position="80"/>
    </location>
</feature>
<organism evidence="3 4">
    <name type="scientific">Streptomyces piniterrae</name>
    <dbReference type="NCBI Taxonomy" id="2571125"/>
    <lineage>
        <taxon>Bacteria</taxon>
        <taxon>Bacillati</taxon>
        <taxon>Actinomycetota</taxon>
        <taxon>Actinomycetes</taxon>
        <taxon>Kitasatosporales</taxon>
        <taxon>Streptomycetaceae</taxon>
        <taxon>Streptomyces</taxon>
    </lineage>
</organism>
<reference evidence="3 4" key="1">
    <citation type="submission" date="2019-04" db="EMBL/GenBank/DDBJ databases">
        <title>Streptomyces piniterrae sp. nov., a heliquinomycin-producing actinomycete isolated from rhizosphere soil of Pinus yunnanensis.</title>
        <authorList>
            <person name="Zhuang X."/>
            <person name="Zhao J."/>
        </authorList>
    </citation>
    <scope>NUCLEOTIDE SEQUENCE [LARGE SCALE GENOMIC DNA]</scope>
    <source>
        <strain evidence="4">jys28</strain>
    </source>
</reference>
<keyword evidence="2" id="KW-1133">Transmembrane helix</keyword>
<dbReference type="AlphaFoldDB" id="A0A4U0MNI1"/>
<keyword evidence="1" id="KW-0175">Coiled coil</keyword>
<feature type="coiled-coil region" evidence="1">
    <location>
        <begin position="32"/>
        <end position="59"/>
    </location>
</feature>
<dbReference type="RefSeq" id="WP_136744659.1">
    <property type="nucleotide sequence ID" value="NZ_SUMB01000018.1"/>
</dbReference>